<gene>
    <name evidence="1" type="ORF">MILVUS5_LOCUS26180</name>
</gene>
<keyword evidence="2" id="KW-1185">Reference proteome</keyword>
<organism evidence="1 2">
    <name type="scientific">Trifolium pratense</name>
    <name type="common">Red clover</name>
    <dbReference type="NCBI Taxonomy" id="57577"/>
    <lineage>
        <taxon>Eukaryota</taxon>
        <taxon>Viridiplantae</taxon>
        <taxon>Streptophyta</taxon>
        <taxon>Embryophyta</taxon>
        <taxon>Tracheophyta</taxon>
        <taxon>Spermatophyta</taxon>
        <taxon>Magnoliopsida</taxon>
        <taxon>eudicotyledons</taxon>
        <taxon>Gunneridae</taxon>
        <taxon>Pentapetalae</taxon>
        <taxon>rosids</taxon>
        <taxon>fabids</taxon>
        <taxon>Fabales</taxon>
        <taxon>Fabaceae</taxon>
        <taxon>Papilionoideae</taxon>
        <taxon>50 kb inversion clade</taxon>
        <taxon>NPAAA clade</taxon>
        <taxon>Hologalegina</taxon>
        <taxon>IRL clade</taxon>
        <taxon>Trifolieae</taxon>
        <taxon>Trifolium</taxon>
    </lineage>
</organism>
<dbReference type="EMBL" id="CASHSV030000311">
    <property type="protein sequence ID" value="CAJ2660170.1"/>
    <property type="molecule type" value="Genomic_DNA"/>
</dbReference>
<dbReference type="Proteomes" id="UP001177021">
    <property type="component" value="Unassembled WGS sequence"/>
</dbReference>
<proteinExistence type="predicted"/>
<accession>A0ACB0KTY2</accession>
<protein>
    <submittedName>
        <fullName evidence="1">Uncharacterized protein</fullName>
    </submittedName>
</protein>
<reference evidence="1" key="1">
    <citation type="submission" date="2023-10" db="EMBL/GenBank/DDBJ databases">
        <authorList>
            <person name="Rodriguez Cubillos JULIANA M."/>
            <person name="De Vega J."/>
        </authorList>
    </citation>
    <scope>NUCLEOTIDE SEQUENCE</scope>
</reference>
<sequence>MSVFCSLHIAIFCSQNYLCNILLLCQLMSFKFFFIVQTKINFTKIFFPKNFTKSNLNPILRSPYYSFHKLRTKNFTKTYSKRAF</sequence>
<evidence type="ECO:0000313" key="1">
    <source>
        <dbReference type="EMBL" id="CAJ2660170.1"/>
    </source>
</evidence>
<comment type="caution">
    <text evidence="1">The sequence shown here is derived from an EMBL/GenBank/DDBJ whole genome shotgun (WGS) entry which is preliminary data.</text>
</comment>
<evidence type="ECO:0000313" key="2">
    <source>
        <dbReference type="Proteomes" id="UP001177021"/>
    </source>
</evidence>
<name>A0ACB0KTY2_TRIPR</name>